<name>A0ABU5V368_9GAMM</name>
<reference evidence="3 4" key="1">
    <citation type="submission" date="2023-12" db="EMBL/GenBank/DDBJ databases">
        <title>Stenotrophomonas guangdongensis sp. nov., isolated from wilted pepper plants (Capsicum annuum).</title>
        <authorList>
            <person name="Qiu M."/>
            <person name="Li Y."/>
            <person name="Liu Q."/>
            <person name="Zhang X."/>
            <person name="Huang Y."/>
            <person name="Guo R."/>
            <person name="Hu M."/>
            <person name="Zhou J."/>
            <person name="Zhou X."/>
        </authorList>
    </citation>
    <scope>NUCLEOTIDE SEQUENCE [LARGE SCALE GENOMIC DNA]</scope>
    <source>
        <strain evidence="3 4">MH1</strain>
    </source>
</reference>
<dbReference type="RefSeq" id="WP_323438341.1">
    <property type="nucleotide sequence ID" value="NZ_JAYFUH010000080.1"/>
</dbReference>
<evidence type="ECO:0008006" key="5">
    <source>
        <dbReference type="Google" id="ProtNLM"/>
    </source>
</evidence>
<feature type="compositionally biased region" description="Low complexity" evidence="1">
    <location>
        <begin position="188"/>
        <end position="203"/>
    </location>
</feature>
<dbReference type="EMBL" id="JAYFUH010000080">
    <property type="protein sequence ID" value="MEA5667268.1"/>
    <property type="molecule type" value="Genomic_DNA"/>
</dbReference>
<dbReference type="Proteomes" id="UP001301653">
    <property type="component" value="Unassembled WGS sequence"/>
</dbReference>
<keyword evidence="4" id="KW-1185">Reference proteome</keyword>
<keyword evidence="2" id="KW-1133">Transmembrane helix</keyword>
<feature type="region of interest" description="Disordered" evidence="1">
    <location>
        <begin position="158"/>
        <end position="228"/>
    </location>
</feature>
<evidence type="ECO:0000256" key="1">
    <source>
        <dbReference type="SAM" id="MobiDB-lite"/>
    </source>
</evidence>
<feature type="compositionally biased region" description="Pro residues" evidence="1">
    <location>
        <begin position="165"/>
        <end position="187"/>
    </location>
</feature>
<evidence type="ECO:0000313" key="4">
    <source>
        <dbReference type="Proteomes" id="UP001301653"/>
    </source>
</evidence>
<keyword evidence="2" id="KW-0812">Transmembrane</keyword>
<gene>
    <name evidence="3" type="ORF">VA603_06935</name>
</gene>
<sequence length="228" mass="23508">MRPDVAGLRTWWLAALGGWALAVWTATLFGLGGRIGDPATTLEVPALPAVPVADPPRATATDNAEAMARPLFANDRRPHPFVLGDGSEPAAVASVRLTGVLITPGMEMATLTTEQGQSLRLRVGGEAQSGWQLLSLQPRAAVVSGPSGTLNLELQVFSGSGKPEGVPPPGAAPTPQVPPPPLPPPPANAAAEPAAPTAEQIQAIRDRIQARRRQAQQQQAGAPGGQKP</sequence>
<feature type="transmembrane region" description="Helical" evidence="2">
    <location>
        <begin position="12"/>
        <end position="31"/>
    </location>
</feature>
<accession>A0ABU5V368</accession>
<keyword evidence="2" id="KW-0472">Membrane</keyword>
<proteinExistence type="predicted"/>
<evidence type="ECO:0000313" key="3">
    <source>
        <dbReference type="EMBL" id="MEA5667268.1"/>
    </source>
</evidence>
<protein>
    <recommendedName>
        <fullName evidence="5">General secretion pathway protein N</fullName>
    </recommendedName>
</protein>
<organism evidence="3 4">
    <name type="scientific">Stenotrophomonas capsici</name>
    <dbReference type="NCBI Taxonomy" id="3110230"/>
    <lineage>
        <taxon>Bacteria</taxon>
        <taxon>Pseudomonadati</taxon>
        <taxon>Pseudomonadota</taxon>
        <taxon>Gammaproteobacteria</taxon>
        <taxon>Lysobacterales</taxon>
        <taxon>Lysobacteraceae</taxon>
        <taxon>Stenotrophomonas</taxon>
    </lineage>
</organism>
<comment type="caution">
    <text evidence="3">The sequence shown here is derived from an EMBL/GenBank/DDBJ whole genome shotgun (WGS) entry which is preliminary data.</text>
</comment>
<evidence type="ECO:0000256" key="2">
    <source>
        <dbReference type="SAM" id="Phobius"/>
    </source>
</evidence>